<dbReference type="Proteomes" id="UP000800093">
    <property type="component" value="Unassembled WGS sequence"/>
</dbReference>
<comment type="caution">
    <text evidence="1">The sequence shown here is derived from an EMBL/GenBank/DDBJ whole genome shotgun (WGS) entry which is preliminary data.</text>
</comment>
<sequence>MRQIQPSISTTIFLCIPVVPGGGLAMNAARWIGDGRLISGLRSASTVRQANMQAGRKRRRRDGRCSQSPPLAANLVEMLTLGDAVAAREAVRLFALSERVPLLGPPSCCS</sequence>
<proteinExistence type="predicted"/>
<evidence type="ECO:0000313" key="2">
    <source>
        <dbReference type="Proteomes" id="UP000800093"/>
    </source>
</evidence>
<dbReference type="EMBL" id="ML986593">
    <property type="protein sequence ID" value="KAF2267258.1"/>
    <property type="molecule type" value="Genomic_DNA"/>
</dbReference>
<organism evidence="1 2">
    <name type="scientific">Lojkania enalia</name>
    <dbReference type="NCBI Taxonomy" id="147567"/>
    <lineage>
        <taxon>Eukaryota</taxon>
        <taxon>Fungi</taxon>
        <taxon>Dikarya</taxon>
        <taxon>Ascomycota</taxon>
        <taxon>Pezizomycotina</taxon>
        <taxon>Dothideomycetes</taxon>
        <taxon>Pleosporomycetidae</taxon>
        <taxon>Pleosporales</taxon>
        <taxon>Pleosporales incertae sedis</taxon>
        <taxon>Lojkania</taxon>
    </lineage>
</organism>
<evidence type="ECO:0000313" key="1">
    <source>
        <dbReference type="EMBL" id="KAF2267258.1"/>
    </source>
</evidence>
<reference evidence="2" key="1">
    <citation type="journal article" date="2020" name="Stud. Mycol.">
        <title>101 Dothideomycetes genomes: A test case for predicting lifestyles and emergence of pathogens.</title>
        <authorList>
            <person name="Haridas S."/>
            <person name="Albert R."/>
            <person name="Binder M."/>
            <person name="Bloem J."/>
            <person name="LaButti K."/>
            <person name="Salamov A."/>
            <person name="Andreopoulos B."/>
            <person name="Baker S."/>
            <person name="Barry K."/>
            <person name="Bills G."/>
            <person name="Bluhm B."/>
            <person name="Cannon C."/>
            <person name="Castanera R."/>
            <person name="Culley D."/>
            <person name="Daum C."/>
            <person name="Ezra D."/>
            <person name="Gonzalez J."/>
            <person name="Henrissat B."/>
            <person name="Kuo A."/>
            <person name="Liang C."/>
            <person name="Lipzen A."/>
            <person name="Lutzoni F."/>
            <person name="Magnuson J."/>
            <person name="Mondo S."/>
            <person name="Nolan M."/>
            <person name="Ohm R."/>
            <person name="Pangilinan J."/>
            <person name="Park H.-J."/>
            <person name="Ramirez L."/>
            <person name="Alfaro M."/>
            <person name="Sun H."/>
            <person name="Tritt A."/>
            <person name="Yoshinaga Y."/>
            <person name="Zwiers L.-H."/>
            <person name="Turgeon B."/>
            <person name="Goodwin S."/>
            <person name="Spatafora J."/>
            <person name="Crous P."/>
            <person name="Grigoriev I."/>
        </authorList>
    </citation>
    <scope>NUCLEOTIDE SEQUENCE [LARGE SCALE GENOMIC DNA]</scope>
    <source>
        <strain evidence="2">CBS 304.66</strain>
    </source>
</reference>
<gene>
    <name evidence="1" type="ORF">CC78DRAFT_93898</name>
</gene>
<accession>A0A9P4KGH2</accession>
<name>A0A9P4KGH2_9PLEO</name>
<keyword evidence="2" id="KW-1185">Reference proteome</keyword>
<dbReference type="AlphaFoldDB" id="A0A9P4KGH2"/>
<protein>
    <submittedName>
        <fullName evidence="1">Uncharacterized protein</fullName>
    </submittedName>
</protein>